<dbReference type="Pfam" id="PF14661">
    <property type="entry name" value="HAUS6_N"/>
    <property type="match status" value="1"/>
</dbReference>
<dbReference type="EMBL" id="GEZM01010103">
    <property type="protein sequence ID" value="JAV94191.1"/>
    <property type="molecule type" value="Transcribed_RNA"/>
</dbReference>
<evidence type="ECO:0000313" key="2">
    <source>
        <dbReference type="EMBL" id="JAV94191.1"/>
    </source>
</evidence>
<reference evidence="2" key="1">
    <citation type="journal article" date="2016" name="Sci. Rep.">
        <title>Molecular characterization of firefly nuptial gifts: a multi-omics approach sheds light on postcopulatory sexual selection.</title>
        <authorList>
            <person name="Al-Wathiqui N."/>
            <person name="Fallon T.R."/>
            <person name="South A."/>
            <person name="Weng J.K."/>
            <person name="Lewis S.M."/>
        </authorList>
    </citation>
    <scope>NUCLEOTIDE SEQUENCE</scope>
</reference>
<dbReference type="PANTHER" id="PTHR16151:SF2">
    <property type="entry name" value="HAUS AUGMIN-LIKE COMPLEX SUBUNIT 6"/>
    <property type="match status" value="1"/>
</dbReference>
<dbReference type="InterPro" id="IPR026797">
    <property type="entry name" value="HAUS_6"/>
</dbReference>
<dbReference type="GeneID" id="116160110"/>
<proteinExistence type="predicted"/>
<dbReference type="GO" id="GO:0070652">
    <property type="term" value="C:HAUS complex"/>
    <property type="evidence" value="ECO:0007669"/>
    <property type="project" value="InterPro"/>
</dbReference>
<dbReference type="AlphaFoldDB" id="A0A1Y1N8G4"/>
<dbReference type="OrthoDB" id="5575722at2759"/>
<dbReference type="GO" id="GO:0051225">
    <property type="term" value="P:spindle assembly"/>
    <property type="evidence" value="ECO:0007669"/>
    <property type="project" value="InterPro"/>
</dbReference>
<organism evidence="2">
    <name type="scientific">Photinus pyralis</name>
    <name type="common">Common eastern firefly</name>
    <name type="synonym">Lampyris pyralis</name>
    <dbReference type="NCBI Taxonomy" id="7054"/>
    <lineage>
        <taxon>Eukaryota</taxon>
        <taxon>Metazoa</taxon>
        <taxon>Ecdysozoa</taxon>
        <taxon>Arthropoda</taxon>
        <taxon>Hexapoda</taxon>
        <taxon>Insecta</taxon>
        <taxon>Pterygota</taxon>
        <taxon>Neoptera</taxon>
        <taxon>Endopterygota</taxon>
        <taxon>Coleoptera</taxon>
        <taxon>Polyphaga</taxon>
        <taxon>Elateriformia</taxon>
        <taxon>Elateroidea</taxon>
        <taxon>Lampyridae</taxon>
        <taxon>Lampyrinae</taxon>
        <taxon>Photinus</taxon>
    </lineage>
</organism>
<dbReference type="RefSeq" id="XP_031329108.1">
    <property type="nucleotide sequence ID" value="XM_031473248.1"/>
</dbReference>
<dbReference type="CTD" id="43441"/>
<dbReference type="GO" id="GO:0008017">
    <property type="term" value="F:microtubule binding"/>
    <property type="evidence" value="ECO:0007669"/>
    <property type="project" value="TreeGrafter"/>
</dbReference>
<feature type="domain" description="HAUS augmin-like complex subunit 6 N-terminal" evidence="1">
    <location>
        <begin position="17"/>
        <end position="228"/>
    </location>
</feature>
<dbReference type="KEGG" id="ppyr:116160110"/>
<name>A0A1Y1N8G4_PHOPY</name>
<dbReference type="GO" id="GO:1990498">
    <property type="term" value="C:mitotic spindle microtubule"/>
    <property type="evidence" value="ECO:0007669"/>
    <property type="project" value="TreeGrafter"/>
</dbReference>
<dbReference type="PANTHER" id="PTHR16151">
    <property type="entry name" value="HAUS AUGMIN-LIKE COMPLEX SUBUNIT 6"/>
    <property type="match status" value="1"/>
</dbReference>
<accession>A0A1Y1N8G4</accession>
<dbReference type="InterPro" id="IPR028163">
    <property type="entry name" value="HAUS_6_N"/>
</dbReference>
<evidence type="ECO:0000259" key="1">
    <source>
        <dbReference type="Pfam" id="PF14661"/>
    </source>
</evidence>
<protein>
    <recommendedName>
        <fullName evidence="1">HAUS augmin-like complex subunit 6 N-terminal domain-containing protein</fullName>
    </recommendedName>
</protein>
<sequence length="354" mass="41285">MALKIQKEFEMRIHEQFYTNVHLLTFSYPPSEAFTAVFKKDMFVKNNKVGFQQVTYYLLDILDKNVLKQKIPTWPLYDVRSENEFRNEIMKYMNELNGIYEDANIPIIATSHLIMPGGLKFIKFMCKLSMFVLYQHLQRNNVCPTMLLPLQPSKRDDIIREDTDKIVRVASTINKSVVDIMTAFNEKFDTAKVIAHKMMSELCATTDLHEAHESKLALLKEKLSNKKRTETVTIGIDIPATLKRLRLLKEKVEKAKKLNSYLESPLQLSYNGELSSITDLMRKVRIENNNLNLTSLLDSFNFLAEQKCLEVKPTSEDHLKNEIERFRELNKKLECSLQRTDSVYDKSIKMLNEL</sequence>